<dbReference type="EMBL" id="GBRH01264329">
    <property type="protein sequence ID" value="JAD33566.1"/>
    <property type="molecule type" value="Transcribed_RNA"/>
</dbReference>
<accession>A0A0A8Z431</accession>
<reference evidence="1" key="1">
    <citation type="submission" date="2014-09" db="EMBL/GenBank/DDBJ databases">
        <authorList>
            <person name="Magalhaes I.L.F."/>
            <person name="Oliveira U."/>
            <person name="Santos F.R."/>
            <person name="Vidigal T.H.D.A."/>
            <person name="Brescovit A.D."/>
            <person name="Santos A.J."/>
        </authorList>
    </citation>
    <scope>NUCLEOTIDE SEQUENCE</scope>
    <source>
        <tissue evidence="1">Shoot tissue taken approximately 20 cm above the soil surface</tissue>
    </source>
</reference>
<organism evidence="1">
    <name type="scientific">Arundo donax</name>
    <name type="common">Giant reed</name>
    <name type="synonym">Donax arundinaceus</name>
    <dbReference type="NCBI Taxonomy" id="35708"/>
    <lineage>
        <taxon>Eukaryota</taxon>
        <taxon>Viridiplantae</taxon>
        <taxon>Streptophyta</taxon>
        <taxon>Embryophyta</taxon>
        <taxon>Tracheophyta</taxon>
        <taxon>Spermatophyta</taxon>
        <taxon>Magnoliopsida</taxon>
        <taxon>Liliopsida</taxon>
        <taxon>Poales</taxon>
        <taxon>Poaceae</taxon>
        <taxon>PACMAD clade</taxon>
        <taxon>Arundinoideae</taxon>
        <taxon>Arundineae</taxon>
        <taxon>Arundo</taxon>
    </lineage>
</organism>
<reference evidence="1" key="2">
    <citation type="journal article" date="2015" name="Data Brief">
        <title>Shoot transcriptome of the giant reed, Arundo donax.</title>
        <authorList>
            <person name="Barrero R.A."/>
            <person name="Guerrero F.D."/>
            <person name="Moolhuijzen P."/>
            <person name="Goolsby J.A."/>
            <person name="Tidwell J."/>
            <person name="Bellgard S.E."/>
            <person name="Bellgard M.I."/>
        </authorList>
    </citation>
    <scope>NUCLEOTIDE SEQUENCE</scope>
    <source>
        <tissue evidence="1">Shoot tissue taken approximately 20 cm above the soil surface</tissue>
    </source>
</reference>
<protein>
    <submittedName>
        <fullName evidence="1">Uncharacterized protein</fullName>
    </submittedName>
</protein>
<proteinExistence type="predicted"/>
<evidence type="ECO:0000313" key="1">
    <source>
        <dbReference type="EMBL" id="JAD33566.1"/>
    </source>
</evidence>
<name>A0A0A8Z431_ARUDO</name>
<sequence>MDNYSKLSKNAKHMAVEIFRCSGQYTQIGQND</sequence>
<dbReference type="AlphaFoldDB" id="A0A0A8Z431"/>